<dbReference type="GO" id="GO:0005737">
    <property type="term" value="C:cytoplasm"/>
    <property type="evidence" value="ECO:0007669"/>
    <property type="project" value="UniProtKB-SubCell"/>
</dbReference>
<evidence type="ECO:0000256" key="6">
    <source>
        <dbReference type="ARBA" id="ARBA00023125"/>
    </source>
</evidence>
<evidence type="ECO:0000256" key="9">
    <source>
        <dbReference type="ARBA" id="ARBA00023242"/>
    </source>
</evidence>
<evidence type="ECO:0000256" key="3">
    <source>
        <dbReference type="ARBA" id="ARBA00022473"/>
    </source>
</evidence>
<feature type="region of interest" description="Disordered" evidence="13">
    <location>
        <begin position="250"/>
        <end position="329"/>
    </location>
</feature>
<evidence type="ECO:0000313" key="15">
    <source>
        <dbReference type="EMBL" id="KAF0301855.1"/>
    </source>
</evidence>
<evidence type="ECO:0000256" key="5">
    <source>
        <dbReference type="ARBA" id="ARBA00023015"/>
    </source>
</evidence>
<evidence type="ECO:0000256" key="1">
    <source>
        <dbReference type="ARBA" id="ARBA00004123"/>
    </source>
</evidence>
<keyword evidence="4" id="KW-0963">Cytoplasm</keyword>
<comment type="subunit">
    <text evidence="11">Interacts with melt.</text>
</comment>
<dbReference type="InterPro" id="IPR036390">
    <property type="entry name" value="WH_DNA-bd_sf"/>
</dbReference>
<dbReference type="EMBL" id="VIIS01001115">
    <property type="protein sequence ID" value="KAF0301855.1"/>
    <property type="molecule type" value="Genomic_DNA"/>
</dbReference>
<dbReference type="InterPro" id="IPR001766">
    <property type="entry name" value="Fork_head_dom"/>
</dbReference>
<feature type="compositionally biased region" description="Low complexity" evidence="13">
    <location>
        <begin position="201"/>
        <end position="216"/>
    </location>
</feature>
<feature type="DNA-binding region" description="Fork-head" evidence="12">
    <location>
        <begin position="1"/>
        <end position="45"/>
    </location>
</feature>
<sequence>MQNSIRHNLSLHSRFVKVQNEGTGKSSWWMINPDAKTGKCTRRRATLETSKYEKKRGRAKKKVDALRSGMEHTPSPSSSLGDGLDVRFPESPLHSAGGYLGAPGDYRQRAGSTASSCGRLSPLAAWPYRHRLDSYQQEQLAESIDGGLKFESAVPLAYRGINGYGMYGGGAPAGGPFSPGGLMAGPSGRPADQPGDHYNGMQSVSPAASVSSMSPSQTVEQYHSAAAAAAAAAEAAGLYHSGLPVSSGAPFAGSPSYSSPVSSFGASPSTLFSSSSSSGGSYTPGAGFGGGAFAEPPPPPPVSSQAQQPPSVGGGSLRAPGRSEEAQTPSQLMSNVMGLLQQNNMPVDLDLDTFQGGFDCDVDNIIKQELSMEGNLDFTFNQAAAAQAAAAAAAAHHRGLPGDARHHGAGYVSGPGPRHWQHLNPPLVD</sequence>
<keyword evidence="16" id="KW-1185">Reference proteome</keyword>
<keyword evidence="6 12" id="KW-0238">DNA-binding</keyword>
<dbReference type="AlphaFoldDB" id="A0A6A4W630"/>
<keyword evidence="10" id="KW-0131">Cell cycle</keyword>
<evidence type="ECO:0000256" key="11">
    <source>
        <dbReference type="ARBA" id="ARBA00038846"/>
    </source>
</evidence>
<evidence type="ECO:0000256" key="13">
    <source>
        <dbReference type="SAM" id="MobiDB-lite"/>
    </source>
</evidence>
<dbReference type="Proteomes" id="UP000440578">
    <property type="component" value="Unassembled WGS sequence"/>
</dbReference>
<feature type="region of interest" description="Disordered" evidence="13">
    <location>
        <begin position="399"/>
        <end position="429"/>
    </location>
</feature>
<evidence type="ECO:0000256" key="2">
    <source>
        <dbReference type="ARBA" id="ARBA00004496"/>
    </source>
</evidence>
<dbReference type="GO" id="GO:0000981">
    <property type="term" value="F:DNA-binding transcription factor activity, RNA polymerase II-specific"/>
    <property type="evidence" value="ECO:0007669"/>
    <property type="project" value="TreeGrafter"/>
</dbReference>
<evidence type="ECO:0000256" key="12">
    <source>
        <dbReference type="PROSITE-ProRule" id="PRU00089"/>
    </source>
</evidence>
<keyword evidence="9 12" id="KW-0539">Nucleus</keyword>
<evidence type="ECO:0000259" key="14">
    <source>
        <dbReference type="PROSITE" id="PS50039"/>
    </source>
</evidence>
<feature type="region of interest" description="Disordered" evidence="13">
    <location>
        <begin position="53"/>
        <end position="82"/>
    </location>
</feature>
<dbReference type="Pfam" id="PF00250">
    <property type="entry name" value="Forkhead"/>
    <property type="match status" value="1"/>
</dbReference>
<evidence type="ECO:0000313" key="16">
    <source>
        <dbReference type="Proteomes" id="UP000440578"/>
    </source>
</evidence>
<evidence type="ECO:0000256" key="10">
    <source>
        <dbReference type="ARBA" id="ARBA00023306"/>
    </source>
</evidence>
<gene>
    <name evidence="15" type="primary">foxo</name>
    <name evidence="15" type="ORF">FJT64_003066</name>
</gene>
<dbReference type="GO" id="GO:0000978">
    <property type="term" value="F:RNA polymerase II cis-regulatory region sequence-specific DNA binding"/>
    <property type="evidence" value="ECO:0007669"/>
    <property type="project" value="TreeGrafter"/>
</dbReference>
<keyword evidence="8" id="KW-0804">Transcription</keyword>
<evidence type="ECO:0000256" key="8">
    <source>
        <dbReference type="ARBA" id="ARBA00023163"/>
    </source>
</evidence>
<dbReference type="InterPro" id="IPR032067">
    <property type="entry name" value="FOXO-TAD"/>
</dbReference>
<dbReference type="Pfam" id="PF16676">
    <property type="entry name" value="FOXO-TAD"/>
    <property type="match status" value="1"/>
</dbReference>
<feature type="domain" description="Fork-head" evidence="14">
    <location>
        <begin position="1"/>
        <end position="45"/>
    </location>
</feature>
<comment type="caution">
    <text evidence="15">The sequence shown here is derived from an EMBL/GenBank/DDBJ whole genome shotgun (WGS) entry which is preliminary data.</text>
</comment>
<dbReference type="PROSITE" id="PS50039">
    <property type="entry name" value="FORK_HEAD_3"/>
    <property type="match status" value="1"/>
</dbReference>
<evidence type="ECO:0000256" key="4">
    <source>
        <dbReference type="ARBA" id="ARBA00022490"/>
    </source>
</evidence>
<accession>A0A6A4W630</accession>
<dbReference type="OrthoDB" id="5954824at2759"/>
<evidence type="ECO:0000256" key="7">
    <source>
        <dbReference type="ARBA" id="ARBA00023159"/>
    </source>
</evidence>
<dbReference type="SUPFAM" id="SSF46785">
    <property type="entry name" value="Winged helix' DNA-binding domain"/>
    <property type="match status" value="1"/>
</dbReference>
<dbReference type="PANTHER" id="PTHR45767:SF2">
    <property type="entry name" value="FORKHEAD BOX PROTEIN O"/>
    <property type="match status" value="1"/>
</dbReference>
<proteinExistence type="predicted"/>
<keyword evidence="5" id="KW-0805">Transcription regulation</keyword>
<dbReference type="PANTHER" id="PTHR45767">
    <property type="entry name" value="FORKHEAD BOX PROTEIN O"/>
    <property type="match status" value="1"/>
</dbReference>
<keyword evidence="7" id="KW-0010">Activator</keyword>
<organism evidence="15 16">
    <name type="scientific">Amphibalanus amphitrite</name>
    <name type="common">Striped barnacle</name>
    <name type="synonym">Balanus amphitrite</name>
    <dbReference type="NCBI Taxonomy" id="1232801"/>
    <lineage>
        <taxon>Eukaryota</taxon>
        <taxon>Metazoa</taxon>
        <taxon>Ecdysozoa</taxon>
        <taxon>Arthropoda</taxon>
        <taxon>Crustacea</taxon>
        <taxon>Multicrustacea</taxon>
        <taxon>Cirripedia</taxon>
        <taxon>Thoracica</taxon>
        <taxon>Thoracicalcarea</taxon>
        <taxon>Balanomorpha</taxon>
        <taxon>Balanoidea</taxon>
        <taxon>Balanidae</taxon>
        <taxon>Amphibalaninae</taxon>
        <taxon>Amphibalanus</taxon>
    </lineage>
</organism>
<name>A0A6A4W630_AMPAM</name>
<dbReference type="SMART" id="SM00339">
    <property type="entry name" value="FH"/>
    <property type="match status" value="1"/>
</dbReference>
<reference evidence="15 16" key="1">
    <citation type="submission" date="2019-07" db="EMBL/GenBank/DDBJ databases">
        <title>Draft genome assembly of a fouling barnacle, Amphibalanus amphitrite (Darwin, 1854): The first reference genome for Thecostraca.</title>
        <authorList>
            <person name="Kim W."/>
        </authorList>
    </citation>
    <scope>NUCLEOTIDE SEQUENCE [LARGE SCALE GENOMIC DNA]</scope>
    <source>
        <strain evidence="15">SNU_AA5</strain>
        <tissue evidence="15">Soma without cirri and trophi</tissue>
    </source>
</reference>
<dbReference type="Gene3D" id="1.10.10.10">
    <property type="entry name" value="Winged helix-like DNA-binding domain superfamily/Winged helix DNA-binding domain"/>
    <property type="match status" value="1"/>
</dbReference>
<feature type="compositionally biased region" description="Low complexity" evidence="13">
    <location>
        <begin position="251"/>
        <end position="285"/>
    </location>
</feature>
<protein>
    <submittedName>
        <fullName evidence="15">Forkhead box protein O</fullName>
    </submittedName>
</protein>
<keyword evidence="3" id="KW-0217">Developmental protein</keyword>
<feature type="region of interest" description="Disordered" evidence="13">
    <location>
        <begin position="178"/>
        <end position="216"/>
    </location>
</feature>
<dbReference type="InterPro" id="IPR036388">
    <property type="entry name" value="WH-like_DNA-bd_sf"/>
</dbReference>
<dbReference type="GO" id="GO:0005634">
    <property type="term" value="C:nucleus"/>
    <property type="evidence" value="ECO:0007669"/>
    <property type="project" value="UniProtKB-SubCell"/>
</dbReference>
<comment type="subcellular location">
    <subcellularLocation>
        <location evidence="2">Cytoplasm</location>
    </subcellularLocation>
    <subcellularLocation>
        <location evidence="1 12">Nucleus</location>
    </subcellularLocation>
</comment>